<dbReference type="InterPro" id="IPR014729">
    <property type="entry name" value="Rossmann-like_a/b/a_fold"/>
</dbReference>
<accession>A0ABV6Y365</accession>
<evidence type="ECO:0000256" key="6">
    <source>
        <dbReference type="ARBA" id="ARBA00022884"/>
    </source>
</evidence>
<feature type="domain" description="tRNA-specific 2-thiouridylase MnmA-like C-terminal" evidence="10">
    <location>
        <begin position="291"/>
        <end position="373"/>
    </location>
</feature>
<evidence type="ECO:0000313" key="12">
    <source>
        <dbReference type="EMBL" id="MFC1455706.1"/>
    </source>
</evidence>
<dbReference type="InterPro" id="IPR004506">
    <property type="entry name" value="MnmA-like"/>
</dbReference>
<dbReference type="GO" id="GO:0103016">
    <property type="term" value="F:tRNA-uridine 2-sulfurtransferase activity"/>
    <property type="evidence" value="ECO:0007669"/>
    <property type="project" value="UniProtKB-EC"/>
</dbReference>
<evidence type="ECO:0000259" key="11">
    <source>
        <dbReference type="Pfam" id="PF20259"/>
    </source>
</evidence>
<protein>
    <recommendedName>
        <fullName evidence="9">tRNA-specific 2-thiouridylase MnmA</fullName>
        <ecNumber evidence="9">2.8.1.13</ecNumber>
    </recommendedName>
</protein>
<dbReference type="NCBIfam" id="NF001138">
    <property type="entry name" value="PRK00143.1"/>
    <property type="match status" value="1"/>
</dbReference>
<feature type="active site" description="Cysteine persulfide intermediate" evidence="9">
    <location>
        <position position="211"/>
    </location>
</feature>
<organism evidence="12 13">
    <name type="scientific">Microvirga arabica</name>
    <dbReference type="NCBI Taxonomy" id="1128671"/>
    <lineage>
        <taxon>Bacteria</taxon>
        <taxon>Pseudomonadati</taxon>
        <taxon>Pseudomonadota</taxon>
        <taxon>Alphaproteobacteria</taxon>
        <taxon>Hyphomicrobiales</taxon>
        <taxon>Methylobacteriaceae</taxon>
        <taxon>Microvirga</taxon>
    </lineage>
</organism>
<keyword evidence="4 9" id="KW-0547">Nucleotide-binding</keyword>
<comment type="subcellular location">
    <subcellularLocation>
        <location evidence="9">Cytoplasm</location>
    </subcellularLocation>
</comment>
<dbReference type="PANTHER" id="PTHR11933:SF5">
    <property type="entry name" value="MITOCHONDRIAL TRNA-SPECIFIC 2-THIOURIDYLASE 1"/>
    <property type="match status" value="1"/>
</dbReference>
<feature type="site" description="Interaction with tRNA" evidence="9">
    <location>
        <position position="139"/>
    </location>
</feature>
<feature type="disulfide bond" description="Alternate" evidence="9">
    <location>
        <begin position="114"/>
        <end position="211"/>
    </location>
</feature>
<dbReference type="Proteomes" id="UP001593940">
    <property type="component" value="Unassembled WGS sequence"/>
</dbReference>
<dbReference type="Pfam" id="PF03054">
    <property type="entry name" value="tRNA_Me_trans"/>
    <property type="match status" value="1"/>
</dbReference>
<keyword evidence="5 9" id="KW-0067">ATP-binding</keyword>
<dbReference type="SUPFAM" id="SSF52402">
    <property type="entry name" value="Adenine nucleotide alpha hydrolases-like"/>
    <property type="match status" value="1"/>
</dbReference>
<feature type="binding site" evidence="9">
    <location>
        <position position="138"/>
    </location>
    <ligand>
        <name>ATP</name>
        <dbReference type="ChEBI" id="CHEBI:30616"/>
    </ligand>
</feature>
<comment type="similarity">
    <text evidence="9">Belongs to the MnmA/TRMU family.</text>
</comment>
<feature type="binding site" evidence="9">
    <location>
        <position position="46"/>
    </location>
    <ligand>
        <name>ATP</name>
        <dbReference type="ChEBI" id="CHEBI:30616"/>
    </ligand>
</feature>
<feature type="binding site" evidence="9">
    <location>
        <begin position="20"/>
        <end position="27"/>
    </location>
    <ligand>
        <name>ATP</name>
        <dbReference type="ChEBI" id="CHEBI:30616"/>
    </ligand>
</feature>
<keyword evidence="6 9" id="KW-0694">RNA-binding</keyword>
<evidence type="ECO:0000256" key="7">
    <source>
        <dbReference type="ARBA" id="ARBA00023157"/>
    </source>
</evidence>
<keyword evidence="3 9" id="KW-0819">tRNA processing</keyword>
<name>A0ABV6Y365_9HYPH</name>
<dbReference type="Pfam" id="PF20259">
    <property type="entry name" value="tRNA_Me_trans_M"/>
    <property type="match status" value="1"/>
</dbReference>
<dbReference type="Gene3D" id="3.40.50.620">
    <property type="entry name" value="HUPs"/>
    <property type="match status" value="1"/>
</dbReference>
<dbReference type="InterPro" id="IPR046885">
    <property type="entry name" value="MnmA-like_C"/>
</dbReference>
<keyword evidence="9" id="KW-0963">Cytoplasm</keyword>
<dbReference type="CDD" id="cd01998">
    <property type="entry name" value="MnmA_TRMU-like"/>
    <property type="match status" value="1"/>
</dbReference>
<comment type="caution">
    <text evidence="12">The sequence shown here is derived from an EMBL/GenBank/DDBJ whole genome shotgun (WGS) entry which is preliminary data.</text>
</comment>
<keyword evidence="1 9" id="KW-0820">tRNA-binding</keyword>
<dbReference type="Pfam" id="PF20258">
    <property type="entry name" value="tRNA_Me_trans_C"/>
    <property type="match status" value="1"/>
</dbReference>
<evidence type="ECO:0000256" key="4">
    <source>
        <dbReference type="ARBA" id="ARBA00022741"/>
    </source>
</evidence>
<evidence type="ECO:0000256" key="3">
    <source>
        <dbReference type="ARBA" id="ARBA00022694"/>
    </source>
</evidence>
<evidence type="ECO:0000259" key="10">
    <source>
        <dbReference type="Pfam" id="PF20258"/>
    </source>
</evidence>
<dbReference type="Gene3D" id="2.30.30.280">
    <property type="entry name" value="Adenine nucleotide alpha hydrolases-like domains"/>
    <property type="match status" value="1"/>
</dbReference>
<comment type="caution">
    <text evidence="9">Lacks conserved residue(s) required for the propagation of feature annotation.</text>
</comment>
<proteinExistence type="inferred from homology"/>
<dbReference type="PANTHER" id="PTHR11933">
    <property type="entry name" value="TRNA 5-METHYLAMINOMETHYL-2-THIOURIDYLATE -METHYLTRANSFERASE"/>
    <property type="match status" value="1"/>
</dbReference>
<dbReference type="Gene3D" id="2.40.30.10">
    <property type="entry name" value="Translation factors"/>
    <property type="match status" value="1"/>
</dbReference>
<dbReference type="InterPro" id="IPR023382">
    <property type="entry name" value="MnmA-like_central_sf"/>
</dbReference>
<sequence>MMLNSLDLPTEPSKTRVVVAMSGGVDSSVVAALLKREGYDVIGITLQLYDHGAAAHRKGACCAGQDIYDARRVAEAIGIPHYVLDYEARFREAVIDRFTQSYLAGETPIPCVECNRSIKFRDLLETAKELGGDVLATGHYVASRALPDWRRALHRAADPDRDQSYFLYATTPEQLDFLRFPLGELPKDQVRDLARDFGLTVAEKADSQDICFVTQGRYSDVIERLKPGAVQGGEIVHIDGRVLGRHEGIIHYTVGQRKGLGLSVGEPLYVVRLDAKEARVVVGPREALATRLIRVTDVNWLGDVPLEALGEKGMEVAVRVRSTREPRPAILRSTGTSTTVELLSAEDGVSPGQACVIYESDAPRARVLGGGTIARTMAEAAPAAA</sequence>
<keyword evidence="13" id="KW-1185">Reference proteome</keyword>
<feature type="active site" description="Nucleophile" evidence="9">
    <location>
        <position position="114"/>
    </location>
</feature>
<feature type="site" description="Interaction with tRNA" evidence="9">
    <location>
        <position position="353"/>
    </location>
</feature>
<evidence type="ECO:0000256" key="2">
    <source>
        <dbReference type="ARBA" id="ARBA00022679"/>
    </source>
</evidence>
<evidence type="ECO:0000256" key="5">
    <source>
        <dbReference type="ARBA" id="ARBA00022840"/>
    </source>
</evidence>
<dbReference type="RefSeq" id="WP_246520134.1">
    <property type="nucleotide sequence ID" value="NZ_JAFBID010000002.1"/>
</dbReference>
<feature type="region of interest" description="Interaction with tRNA" evidence="9">
    <location>
        <begin position="161"/>
        <end position="163"/>
    </location>
</feature>
<dbReference type="HAMAP" id="MF_00144">
    <property type="entry name" value="tRNA_thiouridyl_MnmA"/>
    <property type="match status" value="1"/>
</dbReference>
<dbReference type="EMBL" id="JBHOMY010000010">
    <property type="protein sequence ID" value="MFC1455706.1"/>
    <property type="molecule type" value="Genomic_DNA"/>
</dbReference>
<evidence type="ECO:0000256" key="9">
    <source>
        <dbReference type="HAMAP-Rule" id="MF_00144"/>
    </source>
</evidence>
<keyword evidence="2 9" id="KW-0808">Transferase</keyword>
<evidence type="ECO:0000256" key="1">
    <source>
        <dbReference type="ARBA" id="ARBA00022555"/>
    </source>
</evidence>
<comment type="function">
    <text evidence="9">Catalyzes the 2-thiolation of uridine at the wobble position (U34) of tRNA, leading to the formation of s(2)U34.</text>
</comment>
<evidence type="ECO:0000256" key="8">
    <source>
        <dbReference type="ARBA" id="ARBA00051542"/>
    </source>
</evidence>
<dbReference type="EC" id="2.8.1.13" evidence="9"/>
<comment type="catalytic activity">
    <reaction evidence="8 9">
        <text>S-sulfanyl-L-cysteinyl-[protein] + uridine(34) in tRNA + AH2 + ATP = 2-thiouridine(34) in tRNA + L-cysteinyl-[protein] + A + AMP + diphosphate + H(+)</text>
        <dbReference type="Rhea" id="RHEA:47032"/>
        <dbReference type="Rhea" id="RHEA-COMP:10131"/>
        <dbReference type="Rhea" id="RHEA-COMP:11726"/>
        <dbReference type="Rhea" id="RHEA-COMP:11727"/>
        <dbReference type="Rhea" id="RHEA-COMP:11728"/>
        <dbReference type="ChEBI" id="CHEBI:13193"/>
        <dbReference type="ChEBI" id="CHEBI:15378"/>
        <dbReference type="ChEBI" id="CHEBI:17499"/>
        <dbReference type="ChEBI" id="CHEBI:29950"/>
        <dbReference type="ChEBI" id="CHEBI:30616"/>
        <dbReference type="ChEBI" id="CHEBI:33019"/>
        <dbReference type="ChEBI" id="CHEBI:61963"/>
        <dbReference type="ChEBI" id="CHEBI:65315"/>
        <dbReference type="ChEBI" id="CHEBI:87170"/>
        <dbReference type="ChEBI" id="CHEBI:456215"/>
        <dbReference type="EC" id="2.8.1.13"/>
    </reaction>
</comment>
<dbReference type="InterPro" id="IPR046884">
    <property type="entry name" value="MnmA-like_central"/>
</dbReference>
<evidence type="ECO:0000313" key="13">
    <source>
        <dbReference type="Proteomes" id="UP001593940"/>
    </source>
</evidence>
<gene>
    <name evidence="9 12" type="primary">mnmA</name>
    <name evidence="12" type="ORF">ACETIH_03020</name>
</gene>
<feature type="domain" description="tRNA-specific 2-thiouridylase MnmA-like central" evidence="11">
    <location>
        <begin position="230"/>
        <end position="283"/>
    </location>
</feature>
<keyword evidence="7 9" id="KW-1015">Disulfide bond</keyword>
<reference evidence="12 13" key="1">
    <citation type="submission" date="2024-09" db="EMBL/GenBank/DDBJ databases">
        <title>Nodulacao em especies de Leguminosae Basais da Amazonia e Caracterizacao dos Rizobios e Bacterias Associadas aos Nodulos.</title>
        <authorList>
            <person name="Jambeiro I.C.A."/>
            <person name="Lopes I.S."/>
            <person name="Aguiar E.R.G.R."/>
            <person name="Santos A.F.J."/>
            <person name="Dos Santos J.M.F."/>
            <person name="Gross E."/>
        </authorList>
    </citation>
    <scope>NUCLEOTIDE SEQUENCE [LARGE SCALE GENOMIC DNA]</scope>
    <source>
        <strain evidence="12 13">BRUESC1165</strain>
    </source>
</reference>
<dbReference type="NCBIfam" id="TIGR00420">
    <property type="entry name" value="trmU"/>
    <property type="match status" value="1"/>
</dbReference>